<organism evidence="6 7">
    <name type="scientific">Nocardioides agariphilus</name>
    <dbReference type="NCBI Taxonomy" id="433664"/>
    <lineage>
        <taxon>Bacteria</taxon>
        <taxon>Bacillati</taxon>
        <taxon>Actinomycetota</taxon>
        <taxon>Actinomycetes</taxon>
        <taxon>Propionibacteriales</taxon>
        <taxon>Nocardioidaceae</taxon>
        <taxon>Nocardioides</taxon>
    </lineage>
</organism>
<evidence type="ECO:0000256" key="4">
    <source>
        <dbReference type="ARBA" id="ARBA00022840"/>
    </source>
</evidence>
<protein>
    <recommendedName>
        <fullName evidence="5">Maltokinase N-terminal cap domain-containing protein</fullName>
    </recommendedName>
</protein>
<dbReference type="Pfam" id="PF18085">
    <property type="entry name" value="Mak_N_cap"/>
    <property type="match status" value="1"/>
</dbReference>
<evidence type="ECO:0000313" key="7">
    <source>
        <dbReference type="Proteomes" id="UP000660668"/>
    </source>
</evidence>
<reference evidence="6" key="1">
    <citation type="submission" date="2020-11" db="EMBL/GenBank/DDBJ databases">
        <title>Nocardioides cynanchi sp. nov., isolated from soil of rhizosphere of Cynanchum wilfordii.</title>
        <authorList>
            <person name="Lee J.-S."/>
            <person name="Suh M.K."/>
            <person name="Kim J.-S."/>
        </authorList>
    </citation>
    <scope>NUCLEOTIDE SEQUENCE</scope>
    <source>
        <strain evidence="6">KCTC 19276</strain>
    </source>
</reference>
<comment type="caution">
    <text evidence="6">The sequence shown here is derived from an EMBL/GenBank/DDBJ whole genome shotgun (WGS) entry which is preliminary data.</text>
</comment>
<evidence type="ECO:0000256" key="3">
    <source>
        <dbReference type="ARBA" id="ARBA00022777"/>
    </source>
</evidence>
<evidence type="ECO:0000256" key="1">
    <source>
        <dbReference type="ARBA" id="ARBA00022679"/>
    </source>
</evidence>
<feature type="domain" description="Maltokinase N-terminal cap" evidence="5">
    <location>
        <begin position="20"/>
        <end position="104"/>
    </location>
</feature>
<evidence type="ECO:0000259" key="5">
    <source>
        <dbReference type="Pfam" id="PF18085"/>
    </source>
</evidence>
<keyword evidence="2" id="KW-0547">Nucleotide-binding</keyword>
<dbReference type="GO" id="GO:0016301">
    <property type="term" value="F:kinase activity"/>
    <property type="evidence" value="ECO:0007669"/>
    <property type="project" value="UniProtKB-KW"/>
</dbReference>
<dbReference type="RefSeq" id="WP_194696632.1">
    <property type="nucleotide sequence ID" value="NZ_JADKPO010000014.1"/>
</dbReference>
<keyword evidence="3" id="KW-0418">Kinase</keyword>
<proteinExistence type="predicted"/>
<keyword evidence="1" id="KW-0808">Transferase</keyword>
<dbReference type="GO" id="GO:0005524">
    <property type="term" value="F:ATP binding"/>
    <property type="evidence" value="ECO:0007669"/>
    <property type="project" value="UniProtKB-KW"/>
</dbReference>
<keyword evidence="7" id="KW-1185">Reference proteome</keyword>
<keyword evidence="4" id="KW-0067">ATP-binding</keyword>
<dbReference type="InterPro" id="IPR040999">
    <property type="entry name" value="Mak_N_cap"/>
</dbReference>
<dbReference type="AlphaFoldDB" id="A0A930VJ29"/>
<dbReference type="EMBL" id="JADKPO010000014">
    <property type="protein sequence ID" value="MBF4768489.1"/>
    <property type="molecule type" value="Genomic_DNA"/>
</dbReference>
<dbReference type="Proteomes" id="UP000660668">
    <property type="component" value="Unassembled WGS sequence"/>
</dbReference>
<evidence type="ECO:0000256" key="2">
    <source>
        <dbReference type="ARBA" id="ARBA00022741"/>
    </source>
</evidence>
<accession>A0A930VJ29</accession>
<evidence type="ECO:0000313" key="6">
    <source>
        <dbReference type="EMBL" id="MBF4768489.1"/>
    </source>
</evidence>
<sequence>MAILHDATITPGKRDLMKGWLPSRSWFDGDLARKPHAAFRFDDPDGEVGIECFLLGPEDGSSAPTYLIPMSYRGAPLEGAEEHLIGTTDHSVLGPRWVYDGCADPVAVSAILSAILTGGHQAELTMEQDGEIVRFDPTCRVSGSGTASAGVRVSSVALLDAGDPTITRAGDLELVLSRVIGTPVEGDQTLTAQWGDHAPVVVAAARSSA</sequence>
<gene>
    <name evidence="6" type="ORF">ISU10_12000</name>
</gene>
<name>A0A930VJ29_9ACTN</name>